<gene>
    <name evidence="1" type="ORF">PSON_ATCC_30995.1.T0570234</name>
</gene>
<organism evidence="1 2">
    <name type="scientific">Paramecium sonneborni</name>
    <dbReference type="NCBI Taxonomy" id="65129"/>
    <lineage>
        <taxon>Eukaryota</taxon>
        <taxon>Sar</taxon>
        <taxon>Alveolata</taxon>
        <taxon>Ciliophora</taxon>
        <taxon>Intramacronucleata</taxon>
        <taxon>Oligohymenophorea</taxon>
        <taxon>Peniculida</taxon>
        <taxon>Parameciidae</taxon>
        <taxon>Paramecium</taxon>
    </lineage>
</organism>
<proteinExistence type="predicted"/>
<name>A0A8S1NWB6_9CILI</name>
<reference evidence="1" key="1">
    <citation type="submission" date="2021-01" db="EMBL/GenBank/DDBJ databases">
        <authorList>
            <consortium name="Genoscope - CEA"/>
            <person name="William W."/>
        </authorList>
    </citation>
    <scope>NUCLEOTIDE SEQUENCE</scope>
</reference>
<evidence type="ECO:0000313" key="2">
    <source>
        <dbReference type="Proteomes" id="UP000692954"/>
    </source>
</evidence>
<accession>A0A8S1NWB6</accession>
<protein>
    <submittedName>
        <fullName evidence="1">Uncharacterized protein</fullName>
    </submittedName>
</protein>
<sequence>MKLQVQFEEGQITEKPILHQKDNFIKIEDLENQSYKSS</sequence>
<evidence type="ECO:0000313" key="1">
    <source>
        <dbReference type="EMBL" id="CAD8091364.1"/>
    </source>
</evidence>
<dbReference type="AlphaFoldDB" id="A0A8S1NWB6"/>
<dbReference type="Proteomes" id="UP000692954">
    <property type="component" value="Unassembled WGS sequence"/>
</dbReference>
<keyword evidence="2" id="KW-1185">Reference proteome</keyword>
<dbReference type="EMBL" id="CAJJDN010000057">
    <property type="protein sequence ID" value="CAD8091364.1"/>
    <property type="molecule type" value="Genomic_DNA"/>
</dbReference>
<comment type="caution">
    <text evidence="1">The sequence shown here is derived from an EMBL/GenBank/DDBJ whole genome shotgun (WGS) entry which is preliminary data.</text>
</comment>